<dbReference type="Gene3D" id="1.10.287.1700">
    <property type="match status" value="1"/>
</dbReference>
<name>A0A518RIC3_9SPHN</name>
<feature type="region of interest" description="Disordered" evidence="1">
    <location>
        <begin position="121"/>
        <end position="143"/>
    </location>
</feature>
<dbReference type="InterPro" id="IPR053716">
    <property type="entry name" value="Flag_assembly_chemotaxis_eff"/>
</dbReference>
<dbReference type="Proteomes" id="UP000318055">
    <property type="component" value="Chromosome"/>
</dbReference>
<reference evidence="2 3" key="1">
    <citation type="submission" date="2019-07" db="EMBL/GenBank/DDBJ databases">
        <title>Sphingomonas alkalisoli sp. nov., isolated from rhizosphere soil of Suaedae salsa.</title>
        <authorList>
            <person name="Zhang H."/>
            <person name="Xu L."/>
            <person name="Zhang J.-X."/>
            <person name="Sun J.-Q."/>
        </authorList>
    </citation>
    <scope>NUCLEOTIDE SEQUENCE [LARGE SCALE GENOMIC DNA]</scope>
    <source>
        <strain evidence="2 3">XS-10</strain>
    </source>
</reference>
<sequence length="143" mass="15599">MADKHAEKLGRLLRVRTLQLDMVRASEAAARDKVAAEQALRARIEQLAQGVAPAPAPVPGSATSLIAAAHYRDRLHQSAAAAERRVIDAERGLRTARAATQEAKRDQSAIEKLLERAEASAARRAMRALEDMPAIPRKRHDPC</sequence>
<evidence type="ECO:0008006" key="4">
    <source>
        <dbReference type="Google" id="ProtNLM"/>
    </source>
</evidence>
<dbReference type="EMBL" id="CP042239">
    <property type="protein sequence ID" value="QDX27205.1"/>
    <property type="molecule type" value="Genomic_DNA"/>
</dbReference>
<dbReference type="KEGG" id="ssua:FPZ54_15125"/>
<gene>
    <name evidence="2" type="ORF">FPZ54_15125</name>
</gene>
<proteinExistence type="predicted"/>
<dbReference type="OrthoDB" id="7566552at2"/>
<evidence type="ECO:0000313" key="2">
    <source>
        <dbReference type="EMBL" id="QDX27205.1"/>
    </source>
</evidence>
<accession>A0A518RIC3</accession>
<protein>
    <recommendedName>
        <fullName evidence="4">Flagellar export protein FliJ</fullName>
    </recommendedName>
</protein>
<keyword evidence="3" id="KW-1185">Reference proteome</keyword>
<dbReference type="AlphaFoldDB" id="A0A518RIC3"/>
<dbReference type="RefSeq" id="WP_145848551.1">
    <property type="nucleotide sequence ID" value="NZ_CP042239.1"/>
</dbReference>
<evidence type="ECO:0000256" key="1">
    <source>
        <dbReference type="SAM" id="MobiDB-lite"/>
    </source>
</evidence>
<organism evidence="2 3">
    <name type="scientific">Sphingomonas suaedae</name>
    <dbReference type="NCBI Taxonomy" id="2599297"/>
    <lineage>
        <taxon>Bacteria</taxon>
        <taxon>Pseudomonadati</taxon>
        <taxon>Pseudomonadota</taxon>
        <taxon>Alphaproteobacteria</taxon>
        <taxon>Sphingomonadales</taxon>
        <taxon>Sphingomonadaceae</taxon>
        <taxon>Sphingomonas</taxon>
    </lineage>
</organism>
<evidence type="ECO:0000313" key="3">
    <source>
        <dbReference type="Proteomes" id="UP000318055"/>
    </source>
</evidence>